<dbReference type="SUPFAM" id="SSF47413">
    <property type="entry name" value="lambda repressor-like DNA-binding domains"/>
    <property type="match status" value="1"/>
</dbReference>
<comment type="caution">
    <text evidence="2">The sequence shown here is derived from an EMBL/GenBank/DDBJ whole genome shotgun (WGS) entry which is preliminary data.</text>
</comment>
<dbReference type="Gene3D" id="1.10.260.40">
    <property type="entry name" value="lambda repressor-like DNA-binding domains"/>
    <property type="match status" value="1"/>
</dbReference>
<dbReference type="InterPro" id="IPR001387">
    <property type="entry name" value="Cro/C1-type_HTH"/>
</dbReference>
<dbReference type="Pfam" id="PF01381">
    <property type="entry name" value="HTH_3"/>
    <property type="match status" value="1"/>
</dbReference>
<keyword evidence="3" id="KW-1185">Reference proteome</keyword>
<evidence type="ECO:0000259" key="1">
    <source>
        <dbReference type="PROSITE" id="PS50943"/>
    </source>
</evidence>
<sequence>MSHVDQPELLDGPLCRAARALLGLSQNELCSIAGCGRKLLNDFENGLVHPKRSKIAAIRAALEEGGAVFVRINDTLMVGPAGGSGVARSARARRFAEDRLGEPD</sequence>
<dbReference type="Proteomes" id="UP000531216">
    <property type="component" value="Unassembled WGS sequence"/>
</dbReference>
<dbReference type="AlphaFoldDB" id="A0A7W6BSG6"/>
<evidence type="ECO:0000313" key="2">
    <source>
        <dbReference type="EMBL" id="MBB3937219.1"/>
    </source>
</evidence>
<dbReference type="GO" id="GO:0003677">
    <property type="term" value="F:DNA binding"/>
    <property type="evidence" value="ECO:0007669"/>
    <property type="project" value="InterPro"/>
</dbReference>
<organism evidence="2 3">
    <name type="scientific">Aureimonas phyllosphaerae</name>
    <dbReference type="NCBI Taxonomy" id="1166078"/>
    <lineage>
        <taxon>Bacteria</taxon>
        <taxon>Pseudomonadati</taxon>
        <taxon>Pseudomonadota</taxon>
        <taxon>Alphaproteobacteria</taxon>
        <taxon>Hyphomicrobiales</taxon>
        <taxon>Aurantimonadaceae</taxon>
        <taxon>Aureimonas</taxon>
    </lineage>
</organism>
<dbReference type="InterPro" id="IPR010982">
    <property type="entry name" value="Lambda_DNA-bd_dom_sf"/>
</dbReference>
<dbReference type="PROSITE" id="PS50943">
    <property type="entry name" value="HTH_CROC1"/>
    <property type="match status" value="1"/>
</dbReference>
<accession>A0A7W6BSG6</accession>
<dbReference type="EMBL" id="JACIDO010000007">
    <property type="protein sequence ID" value="MBB3937219.1"/>
    <property type="molecule type" value="Genomic_DNA"/>
</dbReference>
<name>A0A7W6BSG6_9HYPH</name>
<gene>
    <name evidence="2" type="ORF">GGR05_003384</name>
</gene>
<feature type="domain" description="HTH cro/C1-type" evidence="1">
    <location>
        <begin position="16"/>
        <end position="69"/>
    </location>
</feature>
<proteinExistence type="predicted"/>
<evidence type="ECO:0000313" key="3">
    <source>
        <dbReference type="Proteomes" id="UP000531216"/>
    </source>
</evidence>
<dbReference type="RefSeq" id="WP_342029294.1">
    <property type="nucleotide sequence ID" value="NZ_FOOA01000017.1"/>
</dbReference>
<dbReference type="CDD" id="cd00093">
    <property type="entry name" value="HTH_XRE"/>
    <property type="match status" value="1"/>
</dbReference>
<protein>
    <submittedName>
        <fullName evidence="2">Putative transcriptional regulator</fullName>
    </submittedName>
</protein>
<reference evidence="2 3" key="1">
    <citation type="submission" date="2020-08" db="EMBL/GenBank/DDBJ databases">
        <title>Genomic Encyclopedia of Type Strains, Phase IV (KMG-IV): sequencing the most valuable type-strain genomes for metagenomic binning, comparative biology and taxonomic classification.</title>
        <authorList>
            <person name="Goeker M."/>
        </authorList>
    </citation>
    <scope>NUCLEOTIDE SEQUENCE [LARGE SCALE GENOMIC DNA]</scope>
    <source>
        <strain evidence="2 3">DSM 25024</strain>
    </source>
</reference>